<dbReference type="EMBL" id="GBXM01082444">
    <property type="protein sequence ID" value="JAH26133.1"/>
    <property type="molecule type" value="Transcribed_RNA"/>
</dbReference>
<sequence length="38" mass="4471">MSLLPIDFCVENQGDLTTRESLVSQFFVIINFIMYWSL</sequence>
<proteinExistence type="predicted"/>
<reference evidence="1" key="1">
    <citation type="submission" date="2014-11" db="EMBL/GenBank/DDBJ databases">
        <authorList>
            <person name="Amaro Gonzalez C."/>
        </authorList>
    </citation>
    <scope>NUCLEOTIDE SEQUENCE</scope>
</reference>
<organism evidence="1">
    <name type="scientific">Anguilla anguilla</name>
    <name type="common">European freshwater eel</name>
    <name type="synonym">Muraena anguilla</name>
    <dbReference type="NCBI Taxonomy" id="7936"/>
    <lineage>
        <taxon>Eukaryota</taxon>
        <taxon>Metazoa</taxon>
        <taxon>Chordata</taxon>
        <taxon>Craniata</taxon>
        <taxon>Vertebrata</taxon>
        <taxon>Euteleostomi</taxon>
        <taxon>Actinopterygii</taxon>
        <taxon>Neopterygii</taxon>
        <taxon>Teleostei</taxon>
        <taxon>Anguilliformes</taxon>
        <taxon>Anguillidae</taxon>
        <taxon>Anguilla</taxon>
    </lineage>
</organism>
<protein>
    <submittedName>
        <fullName evidence="1">Uncharacterized protein</fullName>
    </submittedName>
</protein>
<name>A0A0E9RCQ2_ANGAN</name>
<evidence type="ECO:0000313" key="1">
    <source>
        <dbReference type="EMBL" id="JAH26133.1"/>
    </source>
</evidence>
<reference evidence="1" key="2">
    <citation type="journal article" date="2015" name="Fish Shellfish Immunol.">
        <title>Early steps in the European eel (Anguilla anguilla)-Vibrio vulnificus interaction in the gills: Role of the RtxA13 toxin.</title>
        <authorList>
            <person name="Callol A."/>
            <person name="Pajuelo D."/>
            <person name="Ebbesson L."/>
            <person name="Teles M."/>
            <person name="MacKenzie S."/>
            <person name="Amaro C."/>
        </authorList>
    </citation>
    <scope>NUCLEOTIDE SEQUENCE</scope>
</reference>
<dbReference type="AlphaFoldDB" id="A0A0E9RCQ2"/>
<accession>A0A0E9RCQ2</accession>